<evidence type="ECO:0000313" key="2">
    <source>
        <dbReference type="Proteomes" id="UP000336166"/>
    </source>
</evidence>
<accession>A0AAN2WG59</accession>
<sequence length="48" mass="5607">MKKSRLSFKLLEKIAILIITFAANQRCAFILHEGDKPKDALEKYKTKR</sequence>
<reference evidence="1 2" key="1">
    <citation type="submission" date="2018-06" db="EMBL/GenBank/DDBJ databases">
        <authorList>
            <consortium name="PulseNet: The National Subtyping Network for Foodborne Disease Surveillance"/>
            <person name="Tarr C.L."/>
            <person name="Trees E."/>
            <person name="Katz L.S."/>
            <person name="Carleton-Romer H.A."/>
            <person name="Stroika S."/>
            <person name="Kucerova Z."/>
            <person name="Roache K.F."/>
            <person name="Sabol A.L."/>
            <person name="Besser J."/>
            <person name="Gerner-Smidt P."/>
        </authorList>
    </citation>
    <scope>NUCLEOTIDE SEQUENCE [LARGE SCALE GENOMIC DNA]</scope>
    <source>
        <strain evidence="1 2">PNUSAL000134</strain>
    </source>
</reference>
<dbReference type="NCBIfam" id="TIGR04223">
    <property type="entry name" value="quorum_AgrD"/>
    <property type="match status" value="1"/>
</dbReference>
<organism evidence="1 2">
    <name type="scientific">Listeria monocytogenes</name>
    <dbReference type="NCBI Taxonomy" id="1639"/>
    <lineage>
        <taxon>Bacteria</taxon>
        <taxon>Bacillati</taxon>
        <taxon>Bacillota</taxon>
        <taxon>Bacilli</taxon>
        <taxon>Bacillales</taxon>
        <taxon>Listeriaceae</taxon>
        <taxon>Listeria</taxon>
    </lineage>
</organism>
<dbReference type="InterPro" id="IPR009229">
    <property type="entry name" value="AgrD"/>
</dbReference>
<dbReference type="AlphaFoldDB" id="A0AAN2WG59"/>
<proteinExistence type="predicted"/>
<evidence type="ECO:0000313" key="1">
    <source>
        <dbReference type="EMBL" id="EAE2354145.1"/>
    </source>
</evidence>
<comment type="caution">
    <text evidence="1">The sequence shown here is derived from an EMBL/GenBank/DDBJ whole genome shotgun (WGS) entry which is preliminary data.</text>
</comment>
<protein>
    <submittedName>
        <fullName evidence="1">Cyclic lactone autoinducer peptide</fullName>
    </submittedName>
</protein>
<dbReference type="EMBL" id="AAAREG010000004">
    <property type="protein sequence ID" value="EAE2354145.1"/>
    <property type="molecule type" value="Genomic_DNA"/>
</dbReference>
<name>A0AAN2WG59_LISMN</name>
<dbReference type="Proteomes" id="UP000336166">
    <property type="component" value="Unassembled WGS sequence"/>
</dbReference>
<gene>
    <name evidence="1" type="ORF">Y261_07295</name>
</gene>